<dbReference type="FunFam" id="3.10.20.90:FF:000046">
    <property type="entry name" value="Homocysteine-responsive endoplasmic reticulum-resident ubiquitin-like domain member 2 protein"/>
    <property type="match status" value="1"/>
</dbReference>
<dbReference type="SMART" id="SM00213">
    <property type="entry name" value="UBQ"/>
    <property type="match status" value="1"/>
</dbReference>
<protein>
    <recommendedName>
        <fullName evidence="6">Ubiquitin-like domain-containing protein</fullName>
    </recommendedName>
</protein>
<dbReference type="AlphaFoldDB" id="A0AAV8Y2J6"/>
<dbReference type="GO" id="GO:0016020">
    <property type="term" value="C:membrane"/>
    <property type="evidence" value="ECO:0007669"/>
    <property type="project" value="UniProtKB-SubCell"/>
</dbReference>
<dbReference type="Pfam" id="PF00240">
    <property type="entry name" value="ubiquitin"/>
    <property type="match status" value="1"/>
</dbReference>
<evidence type="ECO:0000256" key="5">
    <source>
        <dbReference type="ARBA" id="ARBA00023230"/>
    </source>
</evidence>
<keyword evidence="5" id="KW-0834">Unfolded protein response</keyword>
<keyword evidence="4" id="KW-0472">Membrane</keyword>
<keyword evidence="8" id="KW-1185">Reference proteome</keyword>
<evidence type="ECO:0000256" key="4">
    <source>
        <dbReference type="ARBA" id="ARBA00023136"/>
    </source>
</evidence>
<name>A0AAV8Y2J6_9CUCU</name>
<dbReference type="SUPFAM" id="SSF54236">
    <property type="entry name" value="Ubiquitin-like"/>
    <property type="match status" value="1"/>
</dbReference>
<sequence length="180" mass="20470">METLPVTLIVKAPNQQIEDQTIKCELSWTIQKLKQHLSEVYPSKPPKHEQKLIYSGQLLNDSVTLKDVLRQYEGQETHTVHLVCSSKYTTYFQQAQPVSQTPPTTAMPNNTNVNNISTQTQVPSPNITTEQAIPNVPPNSPWTYNINGPAMTAIDANQYAMQVAWMQQAYLQYMTQYMQL</sequence>
<evidence type="ECO:0000313" key="7">
    <source>
        <dbReference type="EMBL" id="KAJ8945218.1"/>
    </source>
</evidence>
<feature type="domain" description="Ubiquitin-like" evidence="6">
    <location>
        <begin position="6"/>
        <end position="83"/>
    </location>
</feature>
<dbReference type="PANTHER" id="PTHR12943:SF27">
    <property type="entry name" value="HOMOCYSTEINE-INDUCED ENDOPLASMIC RETICULUM PROTEIN, ISOFORM A"/>
    <property type="match status" value="1"/>
</dbReference>
<dbReference type="GO" id="GO:0030968">
    <property type="term" value="P:endoplasmic reticulum unfolded protein response"/>
    <property type="evidence" value="ECO:0007669"/>
    <property type="project" value="TreeGrafter"/>
</dbReference>
<keyword evidence="2" id="KW-0812">Transmembrane</keyword>
<dbReference type="InterPro" id="IPR029071">
    <property type="entry name" value="Ubiquitin-like_domsf"/>
</dbReference>
<keyword evidence="3" id="KW-1133">Transmembrane helix</keyword>
<evidence type="ECO:0000256" key="1">
    <source>
        <dbReference type="ARBA" id="ARBA00004370"/>
    </source>
</evidence>
<comment type="caution">
    <text evidence="7">The sequence shown here is derived from an EMBL/GenBank/DDBJ whole genome shotgun (WGS) entry which is preliminary data.</text>
</comment>
<dbReference type="Proteomes" id="UP001162156">
    <property type="component" value="Unassembled WGS sequence"/>
</dbReference>
<dbReference type="PROSITE" id="PS50053">
    <property type="entry name" value="UBIQUITIN_2"/>
    <property type="match status" value="1"/>
</dbReference>
<comment type="subcellular location">
    <subcellularLocation>
        <location evidence="1">Membrane</location>
    </subcellularLocation>
</comment>
<organism evidence="7 8">
    <name type="scientific">Rhamnusium bicolor</name>
    <dbReference type="NCBI Taxonomy" id="1586634"/>
    <lineage>
        <taxon>Eukaryota</taxon>
        <taxon>Metazoa</taxon>
        <taxon>Ecdysozoa</taxon>
        <taxon>Arthropoda</taxon>
        <taxon>Hexapoda</taxon>
        <taxon>Insecta</taxon>
        <taxon>Pterygota</taxon>
        <taxon>Neoptera</taxon>
        <taxon>Endopterygota</taxon>
        <taxon>Coleoptera</taxon>
        <taxon>Polyphaga</taxon>
        <taxon>Cucujiformia</taxon>
        <taxon>Chrysomeloidea</taxon>
        <taxon>Cerambycidae</taxon>
        <taxon>Lepturinae</taxon>
        <taxon>Rhagiini</taxon>
        <taxon>Rhamnusium</taxon>
    </lineage>
</organism>
<reference evidence="7" key="1">
    <citation type="journal article" date="2023" name="Insect Mol. Biol.">
        <title>Genome sequencing provides insights into the evolution of gene families encoding plant cell wall-degrading enzymes in longhorned beetles.</title>
        <authorList>
            <person name="Shin N.R."/>
            <person name="Okamura Y."/>
            <person name="Kirsch R."/>
            <person name="Pauchet Y."/>
        </authorList>
    </citation>
    <scope>NUCLEOTIDE SEQUENCE</scope>
    <source>
        <strain evidence="7">RBIC_L_NR</strain>
    </source>
</reference>
<gene>
    <name evidence="7" type="ORF">NQ314_009287</name>
</gene>
<evidence type="ECO:0000256" key="2">
    <source>
        <dbReference type="ARBA" id="ARBA00022692"/>
    </source>
</evidence>
<dbReference type="Gene3D" id="3.10.20.90">
    <property type="entry name" value="Phosphatidylinositol 3-kinase Catalytic Subunit, Chain A, domain 1"/>
    <property type="match status" value="1"/>
</dbReference>
<evidence type="ECO:0000313" key="8">
    <source>
        <dbReference type="Proteomes" id="UP001162156"/>
    </source>
</evidence>
<evidence type="ECO:0000256" key="3">
    <source>
        <dbReference type="ARBA" id="ARBA00022989"/>
    </source>
</evidence>
<dbReference type="EMBL" id="JANEYF010002532">
    <property type="protein sequence ID" value="KAJ8945218.1"/>
    <property type="molecule type" value="Genomic_DNA"/>
</dbReference>
<dbReference type="CDD" id="cd01790">
    <property type="entry name" value="Ubl_HERP"/>
    <property type="match status" value="1"/>
</dbReference>
<dbReference type="InterPro" id="IPR039751">
    <property type="entry name" value="HERPUD1/2"/>
</dbReference>
<dbReference type="InterPro" id="IPR000626">
    <property type="entry name" value="Ubiquitin-like_dom"/>
</dbReference>
<accession>A0AAV8Y2J6</accession>
<dbReference type="PANTHER" id="PTHR12943">
    <property type="entry name" value="HOMOCYSTEINE-RESPONSIVE ENDOPLASMIC RETICULUM-RESIDENT UNIQUITIN-LIKE DOMAIN HERPUD PROTEIN FAMILY MEMBER"/>
    <property type="match status" value="1"/>
</dbReference>
<evidence type="ECO:0000259" key="6">
    <source>
        <dbReference type="PROSITE" id="PS50053"/>
    </source>
</evidence>
<proteinExistence type="predicted"/>